<dbReference type="PANTHER" id="PTHR45947">
    <property type="entry name" value="SULFOQUINOVOSYL TRANSFERASE SQD2"/>
    <property type="match status" value="1"/>
</dbReference>
<evidence type="ECO:0000313" key="1">
    <source>
        <dbReference type="EMBL" id="MBB6100749.1"/>
    </source>
</evidence>
<dbReference type="SUPFAM" id="SSF53756">
    <property type="entry name" value="UDP-Glycosyltransferase/glycogen phosphorylase"/>
    <property type="match status" value="1"/>
</dbReference>
<dbReference type="CDD" id="cd03801">
    <property type="entry name" value="GT4_PimA-like"/>
    <property type="match status" value="1"/>
</dbReference>
<organism evidence="1 2">
    <name type="scientific">Paraburkholderia bannensis</name>
    <dbReference type="NCBI Taxonomy" id="765414"/>
    <lineage>
        <taxon>Bacteria</taxon>
        <taxon>Pseudomonadati</taxon>
        <taxon>Pseudomonadota</taxon>
        <taxon>Betaproteobacteria</taxon>
        <taxon>Burkholderiales</taxon>
        <taxon>Burkholderiaceae</taxon>
        <taxon>Paraburkholderia</taxon>
    </lineage>
</organism>
<dbReference type="EMBL" id="JACHBW010000001">
    <property type="protein sequence ID" value="MBB6100749.1"/>
    <property type="molecule type" value="Genomic_DNA"/>
</dbReference>
<comment type="caution">
    <text evidence="1">The sequence shown here is derived from an EMBL/GenBank/DDBJ whole genome shotgun (WGS) entry which is preliminary data.</text>
</comment>
<dbReference type="RefSeq" id="WP_183719901.1">
    <property type="nucleotide sequence ID" value="NZ_JACHBW010000001.1"/>
</dbReference>
<dbReference type="Proteomes" id="UP000571554">
    <property type="component" value="Unassembled WGS sequence"/>
</dbReference>
<reference evidence="1 2" key="1">
    <citation type="submission" date="2020-08" db="EMBL/GenBank/DDBJ databases">
        <title>Above-ground endophytic microbial communities from plants in different locations in the United States.</title>
        <authorList>
            <person name="Frank C."/>
        </authorList>
    </citation>
    <scope>NUCLEOTIDE SEQUENCE [LARGE SCALE GENOMIC DNA]</scope>
    <source>
        <strain evidence="1 2">WP4_2_2</strain>
    </source>
</reference>
<protein>
    <submittedName>
        <fullName evidence="1">Glycosyltransferase involved in cell wall biosynthesis</fullName>
    </submittedName>
</protein>
<evidence type="ECO:0000313" key="2">
    <source>
        <dbReference type="Proteomes" id="UP000571554"/>
    </source>
</evidence>
<keyword evidence="1" id="KW-0808">Transferase</keyword>
<accession>A0A7W9TTE8</accession>
<dbReference type="Pfam" id="PF13692">
    <property type="entry name" value="Glyco_trans_1_4"/>
    <property type="match status" value="1"/>
</dbReference>
<dbReference type="Gene3D" id="3.40.50.2000">
    <property type="entry name" value="Glycogen Phosphorylase B"/>
    <property type="match status" value="2"/>
</dbReference>
<dbReference type="AlphaFoldDB" id="A0A7W9TTE8"/>
<gene>
    <name evidence="1" type="ORF">F4827_000553</name>
</gene>
<dbReference type="InterPro" id="IPR050194">
    <property type="entry name" value="Glycosyltransferase_grp1"/>
</dbReference>
<keyword evidence="2" id="KW-1185">Reference proteome</keyword>
<proteinExistence type="predicted"/>
<sequence>MGKEVLVVHPYKHHALELAAAIAQSGRPIQLLTPFYRKGLTGLLAWIPLDAGRRAAGYDHAALRASDVYCPFAATMLRFALGGRPAAFRDAFDQLAAHHVSASAGRFEWLVTLQDYMPRTVDAAVRAGVRIWSDQISNQTDEAISRIGAHHRALGLPEPRHDESKNRAILEQAQLVTVPSSYYERALLSRGVSAQKLYKIPYGAFFPPSSTAANVVLRNRDVFRIVARANSIRKGGHLLLCAIKEWSDRWTAALRGKPLHISVLGEFAPSLASMYSGLGALRNIEISHGNIPHAQVGTLYATADLFVMPALSEALSLACLEALSFGLPLVVTPYTGVDDVVGVCGFEVQDNAMSLGAGILEAIESRHLFPAMSARGQELVRDVYNWSRYRGLVKDAMEARM</sequence>
<dbReference type="GO" id="GO:0016757">
    <property type="term" value="F:glycosyltransferase activity"/>
    <property type="evidence" value="ECO:0007669"/>
    <property type="project" value="TreeGrafter"/>
</dbReference>
<dbReference type="PANTHER" id="PTHR45947:SF3">
    <property type="entry name" value="SULFOQUINOVOSYL TRANSFERASE SQD2"/>
    <property type="match status" value="1"/>
</dbReference>
<name>A0A7W9TTE8_9BURK</name>